<sequence>MKRLSKQRSCFYQENTGVQNQTSLSDVESDIDEDHEQRHKLQRSNSDTNLAAIATDLFLAQSCVFLLRHPSVINFYRLRKKLRSNDKRWMGDFLKRNGLELLFECLDNLGKYSGQFSTLVLRLECVMCIKTVMNSAIGLQCLSSSVYAPKFASALDTNNVMVKKQVFELLSALCVYSKEGYDLTIEALDSFRTLKRQRYRFSLIVNELKTAELIPYKTTLVAFVNCILVATEELEDRIRVRNEFIGLNLLDLIHKLRDEDDEDLQIQCDVFEDEKHEDDEELSESTPEGLDITDHLKIFTAIFQKVYNTPQADSFLSVLQSLIQIDPENPVSDVQWNLILTSVRKAILVEKTHIGCDIKSLVVVNPFERQQSNVVTCSKCVQTEVIELPSVKQGDVIISPSTGENEPIKMNQKTNGLMNGSLKSSSTTGSQKQMNGHVTSNHRTDSVETNECSSLSNSERHSSSLSSNSEDEDEIKNNNNTNKSATNSNQNGHINEEIKTHATILSSGSNQHPSSTSHSHDAVPPPPPPPSLPPGMMGGVPAAPPPPPMPGVPGIPIPPPPPPPPGMPGIPPPPPPPPLLGMPGIPPPPPPPPLPGMPGVPPPPPPPPGMPGMPPPPPPPPPPPGVDGKIRAVPAPLSFANTMPQPRSIWTPTPKHKMKTFNWTKVPAHTIASHKNIWKEVLDMEDAIHIEYDTIEQLFSKQQPVTVKPAEQKKSKQKTEVLLLDMKKSMNVNIFLKQFKCSHSEIVDMIVEADINKIGQERLRGLQKILPESDDIATVKDYDGDKSKLGNAEKFFLTLSGLAAFKLRIDGLVLKDDFKLSCDSLRPNIETYIRACEHPLDNESFKVFLRFVLHTGNFLNAGGYAGNAVGFKINSLNKLMDTRANKPRVTLLHFMVAEATKENKDALDFADEMYPDLNCATRCSKDNLTTELKQLKDSVHKLHKNLKGAPDDVKNQLKTFVQDAEEEIKQMEKGMKKISDLSKKLASHYCENEKSFKVEELVETLKTFCSKVQQCQKENEQRRIQEEKAERRRKQQAEMVEKHKHAKHEPLPKDDDGCIIDRLLTDIRKGYSLRKTSPGKSRGKSPGTKSNTQMPSTPEDMEVKITDSQA</sequence>
<protein>
    <recommendedName>
        <fullName evidence="7">Inverted formin-2</fullName>
    </recommendedName>
</protein>
<evidence type="ECO:0000313" key="6">
    <source>
        <dbReference type="Proteomes" id="UP000596742"/>
    </source>
</evidence>
<dbReference type="OrthoDB" id="26518at2759"/>
<feature type="region of interest" description="Disordered" evidence="2">
    <location>
        <begin position="1019"/>
        <end position="1057"/>
    </location>
</feature>
<evidence type="ECO:0000259" key="3">
    <source>
        <dbReference type="PROSITE" id="PS51232"/>
    </source>
</evidence>
<dbReference type="GO" id="GO:0003779">
    <property type="term" value="F:actin binding"/>
    <property type="evidence" value="ECO:0007669"/>
    <property type="project" value="InterPro"/>
</dbReference>
<comment type="caution">
    <text evidence="5">The sequence shown here is derived from an EMBL/GenBank/DDBJ whole genome shotgun (WGS) entry which is preliminary data.</text>
</comment>
<feature type="compositionally biased region" description="Basic and acidic residues" evidence="2">
    <location>
        <begin position="1101"/>
        <end position="1110"/>
    </location>
</feature>
<evidence type="ECO:0000256" key="2">
    <source>
        <dbReference type="SAM" id="MobiDB-lite"/>
    </source>
</evidence>
<keyword evidence="6" id="KW-1185">Reference proteome</keyword>
<dbReference type="GO" id="GO:0030036">
    <property type="term" value="P:actin cytoskeleton organization"/>
    <property type="evidence" value="ECO:0007669"/>
    <property type="project" value="InterPro"/>
</dbReference>
<dbReference type="InterPro" id="IPR014768">
    <property type="entry name" value="GBD/FH3_dom"/>
</dbReference>
<evidence type="ECO:0008006" key="7">
    <source>
        <dbReference type="Google" id="ProtNLM"/>
    </source>
</evidence>
<feature type="coiled-coil region" evidence="1">
    <location>
        <begin position="925"/>
        <end position="981"/>
    </location>
</feature>
<dbReference type="SUPFAM" id="SSF101447">
    <property type="entry name" value="Formin homology 2 domain (FH2 domain)"/>
    <property type="match status" value="1"/>
</dbReference>
<dbReference type="Pfam" id="PF06367">
    <property type="entry name" value="Drf_FH3"/>
    <property type="match status" value="1"/>
</dbReference>
<proteinExistence type="predicted"/>
<evidence type="ECO:0000256" key="1">
    <source>
        <dbReference type="SAM" id="Coils"/>
    </source>
</evidence>
<feature type="region of interest" description="Disordered" evidence="2">
    <location>
        <begin position="397"/>
        <end position="491"/>
    </location>
</feature>
<feature type="domain" description="FH2" evidence="4">
    <location>
        <begin position="648"/>
        <end position="1038"/>
    </location>
</feature>
<gene>
    <name evidence="5" type="ORF">MGAL_10B072743</name>
</gene>
<evidence type="ECO:0000313" key="5">
    <source>
        <dbReference type="EMBL" id="VDI43659.1"/>
    </source>
</evidence>
<feature type="compositionally biased region" description="Pro residues" evidence="2">
    <location>
        <begin position="523"/>
        <end position="533"/>
    </location>
</feature>
<dbReference type="SMART" id="SM01140">
    <property type="entry name" value="Drf_GBD"/>
    <property type="match status" value="1"/>
</dbReference>
<dbReference type="GO" id="GO:0031267">
    <property type="term" value="F:small GTPase binding"/>
    <property type="evidence" value="ECO:0007669"/>
    <property type="project" value="InterPro"/>
</dbReference>
<name>A0A8B6F2R8_MYTGA</name>
<feature type="compositionally biased region" description="Polar residues" evidence="2">
    <location>
        <begin position="1087"/>
        <end position="1096"/>
    </location>
</feature>
<dbReference type="SMART" id="SM00498">
    <property type="entry name" value="FH2"/>
    <property type="match status" value="1"/>
</dbReference>
<feature type="compositionally biased region" description="Low complexity" evidence="2">
    <location>
        <begin position="453"/>
        <end position="468"/>
    </location>
</feature>
<feature type="region of interest" description="Disordered" evidence="2">
    <location>
        <begin position="506"/>
        <end position="626"/>
    </location>
</feature>
<feature type="compositionally biased region" description="Low complexity" evidence="2">
    <location>
        <begin position="477"/>
        <end position="491"/>
    </location>
</feature>
<dbReference type="PANTHER" id="PTHR46345:SF8">
    <property type="entry name" value="FORMIN 3, ISOFORM B"/>
    <property type="match status" value="1"/>
</dbReference>
<dbReference type="InterPro" id="IPR016024">
    <property type="entry name" value="ARM-type_fold"/>
</dbReference>
<feature type="compositionally biased region" description="Pro residues" evidence="2">
    <location>
        <begin position="542"/>
        <end position="625"/>
    </location>
</feature>
<evidence type="ECO:0000259" key="4">
    <source>
        <dbReference type="PROSITE" id="PS51444"/>
    </source>
</evidence>
<feature type="domain" description="GBD/FH3" evidence="3">
    <location>
        <begin position="1"/>
        <end position="354"/>
    </location>
</feature>
<dbReference type="SUPFAM" id="SSF48371">
    <property type="entry name" value="ARM repeat"/>
    <property type="match status" value="1"/>
</dbReference>
<feature type="region of interest" description="Disordered" evidence="2">
    <location>
        <begin position="1069"/>
        <end position="1110"/>
    </location>
</feature>
<organism evidence="5 6">
    <name type="scientific">Mytilus galloprovincialis</name>
    <name type="common">Mediterranean mussel</name>
    <dbReference type="NCBI Taxonomy" id="29158"/>
    <lineage>
        <taxon>Eukaryota</taxon>
        <taxon>Metazoa</taxon>
        <taxon>Spiralia</taxon>
        <taxon>Lophotrochozoa</taxon>
        <taxon>Mollusca</taxon>
        <taxon>Bivalvia</taxon>
        <taxon>Autobranchia</taxon>
        <taxon>Pteriomorphia</taxon>
        <taxon>Mytilida</taxon>
        <taxon>Mytiloidea</taxon>
        <taxon>Mytilidae</taxon>
        <taxon>Mytilinae</taxon>
        <taxon>Mytilus</taxon>
    </lineage>
</organism>
<dbReference type="Pfam" id="PF06371">
    <property type="entry name" value="Drf_GBD"/>
    <property type="match status" value="1"/>
</dbReference>
<dbReference type="Gene3D" id="1.25.10.10">
    <property type="entry name" value="Leucine-rich Repeat Variant"/>
    <property type="match status" value="1"/>
</dbReference>
<dbReference type="EMBL" id="UYJE01006172">
    <property type="protein sequence ID" value="VDI43659.1"/>
    <property type="molecule type" value="Genomic_DNA"/>
</dbReference>
<dbReference type="PANTHER" id="PTHR46345">
    <property type="entry name" value="INVERTED FORMIN-2"/>
    <property type="match status" value="1"/>
</dbReference>
<dbReference type="PROSITE" id="PS51232">
    <property type="entry name" value="GBD_FH3"/>
    <property type="match status" value="1"/>
</dbReference>
<dbReference type="SMART" id="SM01139">
    <property type="entry name" value="Drf_FH3"/>
    <property type="match status" value="1"/>
</dbReference>
<keyword evidence="1" id="KW-0175">Coiled coil</keyword>
<reference evidence="5" key="1">
    <citation type="submission" date="2018-11" db="EMBL/GenBank/DDBJ databases">
        <authorList>
            <person name="Alioto T."/>
            <person name="Alioto T."/>
        </authorList>
    </citation>
    <scope>NUCLEOTIDE SEQUENCE</scope>
</reference>
<dbReference type="PROSITE" id="PS51444">
    <property type="entry name" value="FH2"/>
    <property type="match status" value="1"/>
</dbReference>
<dbReference type="InterPro" id="IPR011989">
    <property type="entry name" value="ARM-like"/>
</dbReference>
<dbReference type="InterPro" id="IPR010473">
    <property type="entry name" value="GTPase-bd"/>
</dbReference>
<dbReference type="AlphaFoldDB" id="A0A8B6F2R8"/>
<dbReference type="Gene3D" id="1.20.58.2220">
    <property type="entry name" value="Formin, FH2 domain"/>
    <property type="match status" value="1"/>
</dbReference>
<accession>A0A8B6F2R8</accession>
<feature type="compositionally biased region" description="Polar residues" evidence="2">
    <location>
        <begin position="411"/>
        <end position="452"/>
    </location>
</feature>
<feature type="compositionally biased region" description="Polar residues" evidence="2">
    <location>
        <begin position="506"/>
        <end position="517"/>
    </location>
</feature>
<feature type="compositionally biased region" description="Basic and acidic residues" evidence="2">
    <location>
        <begin position="1019"/>
        <end position="1041"/>
    </location>
</feature>
<dbReference type="Pfam" id="PF02181">
    <property type="entry name" value="FH2"/>
    <property type="match status" value="1"/>
</dbReference>
<dbReference type="InterPro" id="IPR015425">
    <property type="entry name" value="FH2_Formin"/>
</dbReference>
<dbReference type="InterPro" id="IPR010472">
    <property type="entry name" value="FH3_dom"/>
</dbReference>
<dbReference type="InterPro" id="IPR042201">
    <property type="entry name" value="FH2_Formin_sf"/>
</dbReference>
<dbReference type="Proteomes" id="UP000596742">
    <property type="component" value="Unassembled WGS sequence"/>
</dbReference>